<reference evidence="4 5" key="1">
    <citation type="submission" date="2021-07" db="EMBL/GenBank/DDBJ databases">
        <title>The Aristolochia fimbriata genome: insights into angiosperm evolution, floral development and chemical biosynthesis.</title>
        <authorList>
            <person name="Jiao Y."/>
        </authorList>
    </citation>
    <scope>NUCLEOTIDE SEQUENCE [LARGE SCALE GENOMIC DNA]</scope>
    <source>
        <strain evidence="4">IBCAS-2021</strain>
        <tissue evidence="4">Leaf</tissue>
    </source>
</reference>
<dbReference type="PROSITE" id="PS50102">
    <property type="entry name" value="RRM"/>
    <property type="match status" value="1"/>
</dbReference>
<evidence type="ECO:0000256" key="2">
    <source>
        <dbReference type="SAM" id="MobiDB-lite"/>
    </source>
</evidence>
<dbReference type="InterPro" id="IPR012677">
    <property type="entry name" value="Nucleotide-bd_a/b_plait_sf"/>
</dbReference>
<dbReference type="SMART" id="SM00360">
    <property type="entry name" value="RRM"/>
    <property type="match status" value="1"/>
</dbReference>
<organism evidence="4 5">
    <name type="scientific">Aristolochia fimbriata</name>
    <name type="common">White veined hardy Dutchman's pipe vine</name>
    <dbReference type="NCBI Taxonomy" id="158543"/>
    <lineage>
        <taxon>Eukaryota</taxon>
        <taxon>Viridiplantae</taxon>
        <taxon>Streptophyta</taxon>
        <taxon>Embryophyta</taxon>
        <taxon>Tracheophyta</taxon>
        <taxon>Spermatophyta</taxon>
        <taxon>Magnoliopsida</taxon>
        <taxon>Magnoliidae</taxon>
        <taxon>Piperales</taxon>
        <taxon>Aristolochiaceae</taxon>
        <taxon>Aristolochia</taxon>
    </lineage>
</organism>
<keyword evidence="1" id="KW-0694">RNA-binding</keyword>
<dbReference type="Pfam" id="PF00076">
    <property type="entry name" value="RRM_1"/>
    <property type="match status" value="1"/>
</dbReference>
<dbReference type="InterPro" id="IPR035979">
    <property type="entry name" value="RBD_domain_sf"/>
</dbReference>
<dbReference type="Proteomes" id="UP000825729">
    <property type="component" value="Unassembled WGS sequence"/>
</dbReference>
<evidence type="ECO:0000256" key="1">
    <source>
        <dbReference type="PROSITE-ProRule" id="PRU00176"/>
    </source>
</evidence>
<dbReference type="GO" id="GO:0003723">
    <property type="term" value="F:RNA binding"/>
    <property type="evidence" value="ECO:0007669"/>
    <property type="project" value="UniProtKB-UniRule"/>
</dbReference>
<dbReference type="CDD" id="cd00590">
    <property type="entry name" value="RRM_SF"/>
    <property type="match status" value="1"/>
</dbReference>
<proteinExistence type="predicted"/>
<accession>A0AAV7F848</accession>
<dbReference type="EMBL" id="JAINDJ010000002">
    <property type="protein sequence ID" value="KAG9456789.1"/>
    <property type="molecule type" value="Genomic_DNA"/>
</dbReference>
<gene>
    <name evidence="4" type="ORF">H6P81_001297</name>
</gene>
<evidence type="ECO:0000259" key="3">
    <source>
        <dbReference type="PROSITE" id="PS50102"/>
    </source>
</evidence>
<keyword evidence="5" id="KW-1185">Reference proteome</keyword>
<dbReference type="InterPro" id="IPR000504">
    <property type="entry name" value="RRM_dom"/>
</dbReference>
<dbReference type="SUPFAM" id="SSF54928">
    <property type="entry name" value="RNA-binding domain, RBD"/>
    <property type="match status" value="1"/>
</dbReference>
<evidence type="ECO:0000313" key="5">
    <source>
        <dbReference type="Proteomes" id="UP000825729"/>
    </source>
</evidence>
<name>A0AAV7F848_ARIFI</name>
<sequence>MAGGRKRDRSYFSSSRLKRPRRSPPLPESDIATADAAAAAAAAKESVSVIVTGLPPECQVLEVKSRFQMYGPVSRLHIDRQLGYGYVTFRSPDAADAAIAASGDPDSGISIGPVKVRVYQPSSPLPGWSARVQNTGGEGHQPSSKLLRAEVPLSKHGKAYKRLVGVNEISEKKPVDEPAEPFKGREIIAYDDIL</sequence>
<feature type="region of interest" description="Disordered" evidence="2">
    <location>
        <begin position="1"/>
        <end position="29"/>
    </location>
</feature>
<comment type="caution">
    <text evidence="4">The sequence shown here is derived from an EMBL/GenBank/DDBJ whole genome shotgun (WGS) entry which is preliminary data.</text>
</comment>
<evidence type="ECO:0000313" key="4">
    <source>
        <dbReference type="EMBL" id="KAG9456789.1"/>
    </source>
</evidence>
<dbReference type="Gene3D" id="3.30.70.330">
    <property type="match status" value="1"/>
</dbReference>
<feature type="domain" description="RRM" evidence="3">
    <location>
        <begin position="47"/>
        <end position="121"/>
    </location>
</feature>
<dbReference type="AlphaFoldDB" id="A0AAV7F848"/>
<protein>
    <recommendedName>
        <fullName evidence="3">RRM domain-containing protein</fullName>
    </recommendedName>
</protein>